<evidence type="ECO:0000313" key="3">
    <source>
        <dbReference type="EMBL" id="PHT72816.1"/>
    </source>
</evidence>
<dbReference type="SUPFAM" id="SSF54506">
    <property type="entry name" value="Diaminopimelate epimerase-like"/>
    <property type="match status" value="1"/>
</dbReference>
<evidence type="ECO:0000256" key="2">
    <source>
        <dbReference type="ARBA" id="ARBA00023235"/>
    </source>
</evidence>
<dbReference type="Proteomes" id="UP000222542">
    <property type="component" value="Unassembled WGS sequence"/>
</dbReference>
<dbReference type="GO" id="GO:0005737">
    <property type="term" value="C:cytoplasm"/>
    <property type="evidence" value="ECO:0000318"/>
    <property type="project" value="GO_Central"/>
</dbReference>
<dbReference type="GO" id="GO:0016853">
    <property type="term" value="F:isomerase activity"/>
    <property type="evidence" value="ECO:0000318"/>
    <property type="project" value="GO_Central"/>
</dbReference>
<dbReference type="Gene3D" id="3.10.310.10">
    <property type="entry name" value="Diaminopimelate Epimerase, Chain A, domain 1"/>
    <property type="match status" value="1"/>
</dbReference>
<sequence>MKYDTKPVNTPLAPHLKLSSRLSPTTDEEREYLSKVPYANAVGSLMYAIVCTRPDISQVVSVVSRNFNCQRVPEASASNSPDDWPAGYSIELDFPFVQVTETKFTDIPAISKSLNGASVVEINETSKGDLFISLPSGEAVVECRPQFDRIQNFPGRGMIITELAPHDSGFDFYSHFFCPKILFVEVCIVPCLLIGVKSLANVTVALQASPRGGVLSLRLDEEKQRVFLRGKAEAVMEGSLLL</sequence>
<dbReference type="PANTHER" id="PTHR13774">
    <property type="entry name" value="PHENAZINE BIOSYNTHESIS PROTEIN"/>
    <property type="match status" value="1"/>
</dbReference>
<reference evidence="3 4" key="1">
    <citation type="journal article" date="2014" name="Nat. Genet.">
        <title>Genome sequence of the hot pepper provides insights into the evolution of pungency in Capsicum species.</title>
        <authorList>
            <person name="Kim S."/>
            <person name="Park M."/>
            <person name="Yeom S.I."/>
            <person name="Kim Y.M."/>
            <person name="Lee J.M."/>
            <person name="Lee H.A."/>
            <person name="Seo E."/>
            <person name="Choi J."/>
            <person name="Cheong K."/>
            <person name="Kim K.T."/>
            <person name="Jung K."/>
            <person name="Lee G.W."/>
            <person name="Oh S.K."/>
            <person name="Bae C."/>
            <person name="Kim S.B."/>
            <person name="Lee H.Y."/>
            <person name="Kim S.Y."/>
            <person name="Kim M.S."/>
            <person name="Kang B.C."/>
            <person name="Jo Y.D."/>
            <person name="Yang H.B."/>
            <person name="Jeong H.J."/>
            <person name="Kang W.H."/>
            <person name="Kwon J.K."/>
            <person name="Shin C."/>
            <person name="Lim J.Y."/>
            <person name="Park J.H."/>
            <person name="Huh J.H."/>
            <person name="Kim J.S."/>
            <person name="Kim B.D."/>
            <person name="Cohen O."/>
            <person name="Paran I."/>
            <person name="Suh M.C."/>
            <person name="Lee S.B."/>
            <person name="Kim Y.K."/>
            <person name="Shin Y."/>
            <person name="Noh S.J."/>
            <person name="Park J."/>
            <person name="Seo Y.S."/>
            <person name="Kwon S.Y."/>
            <person name="Kim H.A."/>
            <person name="Park J.M."/>
            <person name="Kim H.J."/>
            <person name="Choi S.B."/>
            <person name="Bosland P.W."/>
            <person name="Reeves G."/>
            <person name="Jo S.H."/>
            <person name="Lee B.W."/>
            <person name="Cho H.T."/>
            <person name="Choi H.S."/>
            <person name="Lee M.S."/>
            <person name="Yu Y."/>
            <person name="Do Choi Y."/>
            <person name="Park B.S."/>
            <person name="van Deynze A."/>
            <person name="Ashrafi H."/>
            <person name="Hill T."/>
            <person name="Kim W.T."/>
            <person name="Pai H.S."/>
            <person name="Ahn H.K."/>
            <person name="Yeam I."/>
            <person name="Giovannoni J.J."/>
            <person name="Rose J.K."/>
            <person name="Sorensen I."/>
            <person name="Lee S.J."/>
            <person name="Kim R.W."/>
            <person name="Choi I.Y."/>
            <person name="Choi B.S."/>
            <person name="Lim J.S."/>
            <person name="Lee Y.H."/>
            <person name="Choi D."/>
        </authorList>
    </citation>
    <scope>NUCLEOTIDE SEQUENCE [LARGE SCALE GENOMIC DNA]</scope>
    <source>
        <strain evidence="4">cv. CM334</strain>
    </source>
</reference>
<keyword evidence="4" id="KW-1185">Reference proteome</keyword>
<dbReference type="InterPro" id="IPR003719">
    <property type="entry name" value="Phenazine_PhzF-like"/>
</dbReference>
<dbReference type="Pfam" id="PF02567">
    <property type="entry name" value="PhzC-PhzF"/>
    <property type="match status" value="1"/>
</dbReference>
<keyword evidence="2" id="KW-0413">Isomerase</keyword>
<gene>
    <name evidence="3" type="ORF">T459_23601</name>
</gene>
<accession>A0A2G2YSU0</accession>
<dbReference type="Gramene" id="PHT72816">
    <property type="protein sequence ID" value="PHT72816"/>
    <property type="gene ID" value="T459_23601"/>
</dbReference>
<comment type="caution">
    <text evidence="3">The sequence shown here is derived from an EMBL/GenBank/DDBJ whole genome shotgun (WGS) entry which is preliminary data.</text>
</comment>
<protein>
    <submittedName>
        <fullName evidence="3">Uncharacterized protein</fullName>
    </submittedName>
</protein>
<evidence type="ECO:0000256" key="1">
    <source>
        <dbReference type="ARBA" id="ARBA00008270"/>
    </source>
</evidence>
<proteinExistence type="inferred from homology"/>
<dbReference type="AlphaFoldDB" id="A0A2G2YSU0"/>
<dbReference type="EMBL" id="AYRZ02000009">
    <property type="protein sequence ID" value="PHT72816.1"/>
    <property type="molecule type" value="Genomic_DNA"/>
</dbReference>
<evidence type="ECO:0000313" key="4">
    <source>
        <dbReference type="Proteomes" id="UP000222542"/>
    </source>
</evidence>
<name>A0A2G2YSU0_CAPAN</name>
<reference evidence="3 4" key="2">
    <citation type="journal article" date="2017" name="Genome Biol.">
        <title>New reference genome sequences of hot pepper reveal the massive evolution of plant disease-resistance genes by retroduplication.</title>
        <authorList>
            <person name="Kim S."/>
            <person name="Park J."/>
            <person name="Yeom S.I."/>
            <person name="Kim Y.M."/>
            <person name="Seo E."/>
            <person name="Kim K.T."/>
            <person name="Kim M.S."/>
            <person name="Lee J.M."/>
            <person name="Cheong K."/>
            <person name="Shin H.S."/>
            <person name="Kim S.B."/>
            <person name="Han K."/>
            <person name="Lee J."/>
            <person name="Park M."/>
            <person name="Lee H.A."/>
            <person name="Lee H.Y."/>
            <person name="Lee Y."/>
            <person name="Oh S."/>
            <person name="Lee J.H."/>
            <person name="Choi E."/>
            <person name="Choi E."/>
            <person name="Lee S.E."/>
            <person name="Jeon J."/>
            <person name="Kim H."/>
            <person name="Choi G."/>
            <person name="Song H."/>
            <person name="Lee J."/>
            <person name="Lee S.C."/>
            <person name="Kwon J.K."/>
            <person name="Lee H.Y."/>
            <person name="Koo N."/>
            <person name="Hong Y."/>
            <person name="Kim R.W."/>
            <person name="Kang W.H."/>
            <person name="Huh J.H."/>
            <person name="Kang B.C."/>
            <person name="Yang T.J."/>
            <person name="Lee Y.H."/>
            <person name="Bennetzen J.L."/>
            <person name="Choi D."/>
        </authorList>
    </citation>
    <scope>NUCLEOTIDE SEQUENCE [LARGE SCALE GENOMIC DNA]</scope>
    <source>
        <strain evidence="4">cv. CM334</strain>
    </source>
</reference>
<organism evidence="3 4">
    <name type="scientific">Capsicum annuum</name>
    <name type="common">Capsicum pepper</name>
    <dbReference type="NCBI Taxonomy" id="4072"/>
    <lineage>
        <taxon>Eukaryota</taxon>
        <taxon>Viridiplantae</taxon>
        <taxon>Streptophyta</taxon>
        <taxon>Embryophyta</taxon>
        <taxon>Tracheophyta</taxon>
        <taxon>Spermatophyta</taxon>
        <taxon>Magnoliopsida</taxon>
        <taxon>eudicotyledons</taxon>
        <taxon>Gunneridae</taxon>
        <taxon>Pentapetalae</taxon>
        <taxon>asterids</taxon>
        <taxon>lamiids</taxon>
        <taxon>Solanales</taxon>
        <taxon>Solanaceae</taxon>
        <taxon>Solanoideae</taxon>
        <taxon>Capsiceae</taxon>
        <taxon>Capsicum</taxon>
    </lineage>
</organism>
<dbReference type="PANTHER" id="PTHR13774:SF17">
    <property type="entry name" value="PHENAZINE BIOSYNTHESIS-LIKE DOMAIN-CONTAINING PROTEIN"/>
    <property type="match status" value="1"/>
</dbReference>
<dbReference type="STRING" id="4072.A0A2G2YSU0"/>
<comment type="similarity">
    <text evidence="1">Belongs to the PhzF family.</text>
</comment>